<dbReference type="RefSeq" id="WP_344977021.1">
    <property type="nucleotide sequence ID" value="NZ_BAABFN010000002.1"/>
</dbReference>
<proteinExistence type="predicted"/>
<dbReference type="InterPro" id="IPR038417">
    <property type="entry name" value="Alpga-gal_N_sf"/>
</dbReference>
<evidence type="ECO:0008006" key="3">
    <source>
        <dbReference type="Google" id="ProtNLM"/>
    </source>
</evidence>
<reference evidence="2" key="1">
    <citation type="journal article" date="2019" name="Int. J. Syst. Evol. Microbiol.">
        <title>The Global Catalogue of Microorganisms (GCM) 10K type strain sequencing project: providing services to taxonomists for standard genome sequencing and annotation.</title>
        <authorList>
            <consortium name="The Broad Institute Genomics Platform"/>
            <consortium name="The Broad Institute Genome Sequencing Center for Infectious Disease"/>
            <person name="Wu L."/>
            <person name="Ma J."/>
        </authorList>
    </citation>
    <scope>NUCLEOTIDE SEQUENCE [LARGE SCALE GENOMIC DNA]</scope>
    <source>
        <strain evidence="2">JCM 17664</strain>
    </source>
</reference>
<sequence length="730" mass="81409">MITIKAGSLTRTIHIDSAGFRTTDIHIGRENLLNRAAKEMSLHFYHASPNREPEGMEDHGENGIRQEATAANQTDALNVSGKDTFRQDTKWTDSTALSAAGFGAVFGYTRYTVSFPAPGTTRLTIRSRGIRGSFRNVVVDVVYEIYQGYPAIRKWVTVTNNSAQWIKIDDLVMDDLELKPSFCHTTDFTPSERGAVSSIRGFSNEPATAGIIAVSEVPSALRSVESTGAMGYISSYFEWVLGPVESFTSEPVWMYAFNGERQTTLSGVSTPMDRTIEGDFQTFLYEKIGIKRDDEGISPIWCSWSNFGALINDTLIRKMADIASAIGIRTILLDAGWSKGNTPSSGAPFSTAPDRDKFPDFAGTCRYITEKGLRLGLWLTCFRHPAYARDLKVLPHAYSLPRIERDGGLAMSFASRWRYYYANDLVDLHDRYGATYFKQDLTNIKFGDIAKGHDSRTRKESVLRGLRGLLESQDRAAASAPDIHLELTHEIYWGTPGTPCDVAALKHVPSFHVPPNDYSGAGKTKQPVNDSWPYAPDSLRQQLLAGCWHVRSKLYAYRGLPLNAIEYYGAATVNYKGSLTAQVQRRQLCSWLMGAPNVFAGDLSSLTAENIRVYHDGFALLKKLNDRYGIYRHFQYSGVPAPTDKDWHWWGKLNEKGYGAVVVMRGSGGAARRQINIPWVQADRKYKVRLCFRDQSKGVYSGKELAQGKLTLSLDTYDQEIIALTPVSQP</sequence>
<accession>A0ABP8FLD5</accession>
<evidence type="ECO:0000313" key="1">
    <source>
        <dbReference type="EMBL" id="GAA4306216.1"/>
    </source>
</evidence>
<evidence type="ECO:0000313" key="2">
    <source>
        <dbReference type="Proteomes" id="UP001501207"/>
    </source>
</evidence>
<organism evidence="1 2">
    <name type="scientific">Compostibacter hankyongensis</name>
    <dbReference type="NCBI Taxonomy" id="1007089"/>
    <lineage>
        <taxon>Bacteria</taxon>
        <taxon>Pseudomonadati</taxon>
        <taxon>Bacteroidota</taxon>
        <taxon>Chitinophagia</taxon>
        <taxon>Chitinophagales</taxon>
        <taxon>Chitinophagaceae</taxon>
        <taxon>Compostibacter</taxon>
    </lineage>
</organism>
<comment type="caution">
    <text evidence="1">The sequence shown here is derived from an EMBL/GenBank/DDBJ whole genome shotgun (WGS) entry which is preliminary data.</text>
</comment>
<gene>
    <name evidence="1" type="ORF">GCM10023143_12000</name>
</gene>
<dbReference type="EMBL" id="BAABFN010000002">
    <property type="protein sequence ID" value="GAA4306216.1"/>
    <property type="molecule type" value="Genomic_DNA"/>
</dbReference>
<dbReference type="SUPFAM" id="SSF51445">
    <property type="entry name" value="(Trans)glycosidases"/>
    <property type="match status" value="1"/>
</dbReference>
<dbReference type="Gene3D" id="3.20.20.70">
    <property type="entry name" value="Aldolase class I"/>
    <property type="match status" value="1"/>
</dbReference>
<dbReference type="InterPro" id="IPR017853">
    <property type="entry name" value="GH"/>
</dbReference>
<dbReference type="Gene3D" id="2.70.98.60">
    <property type="entry name" value="alpha-galactosidase from lactobacil brevis"/>
    <property type="match status" value="1"/>
</dbReference>
<keyword evidence="2" id="KW-1185">Reference proteome</keyword>
<dbReference type="InterPro" id="IPR013785">
    <property type="entry name" value="Aldolase_TIM"/>
</dbReference>
<protein>
    <recommendedName>
        <fullName evidence="3">Alpha-galactosidase</fullName>
    </recommendedName>
</protein>
<name>A0ABP8FLD5_9BACT</name>
<dbReference type="Proteomes" id="UP001501207">
    <property type="component" value="Unassembled WGS sequence"/>
</dbReference>